<dbReference type="EMBL" id="JAVRIC010000016">
    <property type="protein sequence ID" value="MDT0498052.1"/>
    <property type="molecule type" value="Genomic_DNA"/>
</dbReference>
<protein>
    <submittedName>
        <fullName evidence="1">Uncharacterized protein</fullName>
    </submittedName>
</protein>
<organism evidence="1 2">
    <name type="scientific">Banduia mediterranea</name>
    <dbReference type="NCBI Taxonomy" id="3075609"/>
    <lineage>
        <taxon>Bacteria</taxon>
        <taxon>Pseudomonadati</taxon>
        <taxon>Pseudomonadota</taxon>
        <taxon>Gammaproteobacteria</taxon>
        <taxon>Nevskiales</taxon>
        <taxon>Algiphilaceae</taxon>
        <taxon>Banduia</taxon>
    </lineage>
</organism>
<dbReference type="Proteomes" id="UP001254608">
    <property type="component" value="Unassembled WGS sequence"/>
</dbReference>
<proteinExistence type="predicted"/>
<name>A0ABU2WJM1_9GAMM</name>
<accession>A0ABU2WJM1</accession>
<reference evidence="1 2" key="1">
    <citation type="submission" date="2023-09" db="EMBL/GenBank/DDBJ databases">
        <authorList>
            <person name="Rey-Velasco X."/>
        </authorList>
    </citation>
    <scope>NUCLEOTIDE SEQUENCE [LARGE SCALE GENOMIC DNA]</scope>
    <source>
        <strain evidence="1 2">W345</strain>
    </source>
</reference>
<comment type="caution">
    <text evidence="1">The sequence shown here is derived from an EMBL/GenBank/DDBJ whole genome shotgun (WGS) entry which is preliminary data.</text>
</comment>
<sequence length="162" mass="18082">MFIEPGAEPPRAERVTDAVYQRGSGANTFIPAERFPPGADTRGTLRDARLIDLGACLILFANRLDHEDARPLGWLRTFIDLGNNLGRDAFYSIDVWDGVRQRDLQADAQTSLRLEGVVPEERGAWVVVLRRERTHRGAVFSDSTWQVDALEAPYFACPSGPE</sequence>
<keyword evidence="2" id="KW-1185">Reference proteome</keyword>
<gene>
    <name evidence="1" type="ORF">RM530_11855</name>
</gene>
<dbReference type="RefSeq" id="WP_311365442.1">
    <property type="nucleotide sequence ID" value="NZ_JAVRIC010000016.1"/>
</dbReference>
<evidence type="ECO:0000313" key="1">
    <source>
        <dbReference type="EMBL" id="MDT0498052.1"/>
    </source>
</evidence>
<evidence type="ECO:0000313" key="2">
    <source>
        <dbReference type="Proteomes" id="UP001254608"/>
    </source>
</evidence>